<protein>
    <submittedName>
        <fullName evidence="3">SpdA protein</fullName>
    </submittedName>
</protein>
<dbReference type="RefSeq" id="WP_285629336.1">
    <property type="nucleotide sequence ID" value="NZ_BSTJ01000009.1"/>
</dbReference>
<evidence type="ECO:0000256" key="1">
    <source>
        <dbReference type="SAM" id="MobiDB-lite"/>
    </source>
</evidence>
<feature type="region of interest" description="Disordered" evidence="1">
    <location>
        <begin position="125"/>
        <end position="172"/>
    </location>
</feature>
<sequence length="217" mass="22912">MRRLVGLLLDSGPVVVLAVIAGAGSFTHIRDTAAQHGQRGPMAWAVAVCVDLTCVMAARERQRDKRIGRNAGPVSWPTLVLVGGITLSLAANLAQAGPSAWGRVVAATPAGAFLVAVSMLERRSSGRRPASSSAGVPSPAPPSFGRPPDGRQDEPPRQDERVPSGPTPADSLVAYARRVADEHHQRHGRPITRDALRARLGVSNQLASDLLRQIRTA</sequence>
<feature type="transmembrane region" description="Helical" evidence="2">
    <location>
        <begin position="42"/>
        <end position="59"/>
    </location>
</feature>
<proteinExistence type="predicted"/>
<evidence type="ECO:0000256" key="2">
    <source>
        <dbReference type="SAM" id="Phobius"/>
    </source>
</evidence>
<organism evidence="3 4">
    <name type="scientific">Actinoallomurus iriomotensis</name>
    <dbReference type="NCBI Taxonomy" id="478107"/>
    <lineage>
        <taxon>Bacteria</taxon>
        <taxon>Bacillati</taxon>
        <taxon>Actinomycetota</taxon>
        <taxon>Actinomycetes</taxon>
        <taxon>Streptosporangiales</taxon>
        <taxon>Thermomonosporaceae</taxon>
        <taxon>Actinoallomurus</taxon>
    </lineage>
</organism>
<evidence type="ECO:0000313" key="3">
    <source>
        <dbReference type="EMBL" id="GLY78476.1"/>
    </source>
</evidence>
<keyword evidence="2" id="KW-0812">Transmembrane</keyword>
<feature type="transmembrane region" description="Helical" evidence="2">
    <location>
        <begin position="71"/>
        <end position="94"/>
    </location>
</feature>
<feature type="compositionally biased region" description="Low complexity" evidence="1">
    <location>
        <begin position="127"/>
        <end position="137"/>
    </location>
</feature>
<name>A0A9W6RLN1_9ACTN</name>
<keyword evidence="2" id="KW-1133">Transmembrane helix</keyword>
<dbReference type="Pfam" id="PF10935">
    <property type="entry name" value="DUF2637"/>
    <property type="match status" value="1"/>
</dbReference>
<evidence type="ECO:0000313" key="4">
    <source>
        <dbReference type="Proteomes" id="UP001165135"/>
    </source>
</evidence>
<reference evidence="3" key="1">
    <citation type="submission" date="2023-03" db="EMBL/GenBank/DDBJ databases">
        <title>Actinoallomurus iriomotensis NBRC 103681.</title>
        <authorList>
            <person name="Ichikawa N."/>
            <person name="Sato H."/>
            <person name="Tonouchi N."/>
        </authorList>
    </citation>
    <scope>NUCLEOTIDE SEQUENCE</scope>
    <source>
        <strain evidence="3">NBRC 103681</strain>
    </source>
</reference>
<dbReference type="Proteomes" id="UP001165135">
    <property type="component" value="Unassembled WGS sequence"/>
</dbReference>
<comment type="caution">
    <text evidence="3">The sequence shown here is derived from an EMBL/GenBank/DDBJ whole genome shotgun (WGS) entry which is preliminary data.</text>
</comment>
<accession>A0A9W6RLN1</accession>
<dbReference type="InterPro" id="IPR021235">
    <property type="entry name" value="DUF2637"/>
</dbReference>
<dbReference type="EMBL" id="BSTJ01000009">
    <property type="protein sequence ID" value="GLY78476.1"/>
    <property type="molecule type" value="Genomic_DNA"/>
</dbReference>
<feature type="transmembrane region" description="Helical" evidence="2">
    <location>
        <begin position="100"/>
        <end position="120"/>
    </location>
</feature>
<gene>
    <name evidence="3" type="ORF">Airi01_067430</name>
</gene>
<keyword evidence="2" id="KW-0472">Membrane</keyword>
<dbReference type="AlphaFoldDB" id="A0A9W6RLN1"/>
<feature type="compositionally biased region" description="Basic and acidic residues" evidence="1">
    <location>
        <begin position="148"/>
        <end position="162"/>
    </location>
</feature>